<keyword evidence="3" id="KW-1185">Reference proteome</keyword>
<protein>
    <submittedName>
        <fullName evidence="2">Uncharacterized protein</fullName>
    </submittedName>
</protein>
<evidence type="ECO:0000313" key="3">
    <source>
        <dbReference type="Proteomes" id="UP000527355"/>
    </source>
</evidence>
<evidence type="ECO:0000256" key="1">
    <source>
        <dbReference type="SAM" id="MobiDB-lite"/>
    </source>
</evidence>
<comment type="caution">
    <text evidence="2">The sequence shown here is derived from an EMBL/GenBank/DDBJ whole genome shotgun (WGS) entry which is preliminary data.</text>
</comment>
<accession>A0A7J7UPH4</accession>
<name>A0A7J7UPH4_MYOMY</name>
<dbReference type="AlphaFoldDB" id="A0A7J7UPH4"/>
<sequence length="186" mass="20837">MGLHENKKLLHSKKPSTKQQESPIFANDTPSKGLISKIYRELVQLNKRKTNNPIKKWAKDLNRHFLKEDIQKVKRHMKKCSKSLIIGEMQTKTTISPHTCQNGYQQTASVGEVVEKGNPWPSRFSSVDRASACGLKGPRFDPGQGHVPWLWATSPVGGVQEAADRCFSLMDVSNSLSLSLPLCKNQ</sequence>
<evidence type="ECO:0000313" key="2">
    <source>
        <dbReference type="EMBL" id="KAF6314785.1"/>
    </source>
</evidence>
<gene>
    <name evidence="2" type="ORF">mMyoMyo1_008579</name>
</gene>
<dbReference type="Proteomes" id="UP000527355">
    <property type="component" value="Unassembled WGS sequence"/>
</dbReference>
<reference evidence="2 3" key="1">
    <citation type="journal article" date="2020" name="Nature">
        <title>Six reference-quality genomes reveal evolution of bat adaptations.</title>
        <authorList>
            <person name="Jebb D."/>
            <person name="Huang Z."/>
            <person name="Pippel M."/>
            <person name="Hughes G.M."/>
            <person name="Lavrichenko K."/>
            <person name="Devanna P."/>
            <person name="Winkler S."/>
            <person name="Jermiin L.S."/>
            <person name="Skirmuntt E.C."/>
            <person name="Katzourakis A."/>
            <person name="Burkitt-Gray L."/>
            <person name="Ray D.A."/>
            <person name="Sullivan K.A.M."/>
            <person name="Roscito J.G."/>
            <person name="Kirilenko B.M."/>
            <person name="Davalos L.M."/>
            <person name="Corthals A.P."/>
            <person name="Power M.L."/>
            <person name="Jones G."/>
            <person name="Ransome R.D."/>
            <person name="Dechmann D.K.N."/>
            <person name="Locatelli A.G."/>
            <person name="Puechmaille S.J."/>
            <person name="Fedrigo O."/>
            <person name="Jarvis E.D."/>
            <person name="Hiller M."/>
            <person name="Vernes S.C."/>
            <person name="Myers E.W."/>
            <person name="Teeling E.C."/>
        </authorList>
    </citation>
    <scope>NUCLEOTIDE SEQUENCE [LARGE SCALE GENOMIC DNA]</scope>
    <source>
        <strain evidence="2">MMyoMyo1</strain>
        <tissue evidence="2">Flight muscle</tissue>
    </source>
</reference>
<proteinExistence type="predicted"/>
<feature type="region of interest" description="Disordered" evidence="1">
    <location>
        <begin position="1"/>
        <end position="28"/>
    </location>
</feature>
<organism evidence="2 3">
    <name type="scientific">Myotis myotis</name>
    <name type="common">Greater mouse-eared bat</name>
    <name type="synonym">Vespertilio myotis</name>
    <dbReference type="NCBI Taxonomy" id="51298"/>
    <lineage>
        <taxon>Eukaryota</taxon>
        <taxon>Metazoa</taxon>
        <taxon>Chordata</taxon>
        <taxon>Craniata</taxon>
        <taxon>Vertebrata</taxon>
        <taxon>Euteleostomi</taxon>
        <taxon>Mammalia</taxon>
        <taxon>Eutheria</taxon>
        <taxon>Laurasiatheria</taxon>
        <taxon>Chiroptera</taxon>
        <taxon>Yangochiroptera</taxon>
        <taxon>Vespertilionidae</taxon>
        <taxon>Myotis</taxon>
    </lineage>
</organism>
<dbReference type="EMBL" id="JABWUV010000012">
    <property type="protein sequence ID" value="KAF6314785.1"/>
    <property type="molecule type" value="Genomic_DNA"/>
</dbReference>